<dbReference type="AlphaFoldDB" id="A0A0M9AB83"/>
<organism evidence="1 2">
    <name type="scientific">Melipona quadrifasciata</name>
    <dbReference type="NCBI Taxonomy" id="166423"/>
    <lineage>
        <taxon>Eukaryota</taxon>
        <taxon>Metazoa</taxon>
        <taxon>Ecdysozoa</taxon>
        <taxon>Arthropoda</taxon>
        <taxon>Hexapoda</taxon>
        <taxon>Insecta</taxon>
        <taxon>Pterygota</taxon>
        <taxon>Neoptera</taxon>
        <taxon>Endopterygota</taxon>
        <taxon>Hymenoptera</taxon>
        <taxon>Apocrita</taxon>
        <taxon>Aculeata</taxon>
        <taxon>Apoidea</taxon>
        <taxon>Anthophila</taxon>
        <taxon>Apidae</taxon>
        <taxon>Melipona</taxon>
    </lineage>
</organism>
<evidence type="ECO:0000313" key="2">
    <source>
        <dbReference type="Proteomes" id="UP000053105"/>
    </source>
</evidence>
<name>A0A0M9AB83_9HYME</name>
<proteinExistence type="predicted"/>
<sequence length="148" mass="17342">MTLIRFLRGVDKITDEILKFWSARSIKLNVGSSGFPSKEQTRRATEVSRMTSGSKSRLKLCYDPLENTCRRRDEQFWNDQTISSSFVSLLRSYLRDGRFVYERSGPEKNISSNSALRVTLMSSKWLKRRRTDDFLSVYIHTPFMVGRR</sequence>
<accession>A0A0M9AB83</accession>
<keyword evidence="2" id="KW-1185">Reference proteome</keyword>
<dbReference type="Proteomes" id="UP000053105">
    <property type="component" value="Unassembled WGS sequence"/>
</dbReference>
<dbReference type="EMBL" id="KQ435693">
    <property type="protein sequence ID" value="KOX80995.1"/>
    <property type="molecule type" value="Genomic_DNA"/>
</dbReference>
<reference evidence="1 2" key="1">
    <citation type="submission" date="2015-07" db="EMBL/GenBank/DDBJ databases">
        <title>The genome of Melipona quadrifasciata.</title>
        <authorList>
            <person name="Pan H."/>
            <person name="Kapheim K."/>
        </authorList>
    </citation>
    <scope>NUCLEOTIDE SEQUENCE [LARGE SCALE GENOMIC DNA]</scope>
    <source>
        <strain evidence="1">0111107301</strain>
        <tissue evidence="1">Whole body</tissue>
    </source>
</reference>
<protein>
    <submittedName>
        <fullName evidence="1">Uncharacterized protein</fullName>
    </submittedName>
</protein>
<evidence type="ECO:0000313" key="1">
    <source>
        <dbReference type="EMBL" id="KOX80995.1"/>
    </source>
</evidence>
<gene>
    <name evidence="1" type="ORF">WN51_05682</name>
</gene>